<organism evidence="1 2">
    <name type="scientific">Candidozyma haemuli</name>
    <dbReference type="NCBI Taxonomy" id="45357"/>
    <lineage>
        <taxon>Eukaryota</taxon>
        <taxon>Fungi</taxon>
        <taxon>Dikarya</taxon>
        <taxon>Ascomycota</taxon>
        <taxon>Saccharomycotina</taxon>
        <taxon>Pichiomycetes</taxon>
        <taxon>Metschnikowiaceae</taxon>
        <taxon>Candidozyma</taxon>
    </lineage>
</organism>
<evidence type="ECO:0000313" key="2">
    <source>
        <dbReference type="Proteomes" id="UP000244309"/>
    </source>
</evidence>
<dbReference type="GeneID" id="37009859"/>
<dbReference type="EMBL" id="PKFO01000004">
    <property type="protein sequence ID" value="PVH21011.1"/>
    <property type="molecule type" value="Genomic_DNA"/>
</dbReference>
<dbReference type="RefSeq" id="XP_025341951.1">
    <property type="nucleotide sequence ID" value="XM_025488143.1"/>
</dbReference>
<keyword evidence="2" id="KW-1185">Reference proteome</keyword>
<accession>A0A2V1AVV8</accession>
<sequence length="183" mass="20363">MPISSSSGCEPSGDAEVPIPTKYKWVAATSSFERRTEMLITFLSLFVYLVSAADVFTERFLLDCMGEKAGSYFFDVLPDSSLNVYPREVRPFEKDGADALLYLCWESIHNNKIGVSIGGHPDFELESTSPSDLDSEGYDSRSWDLLMFPTDTPQSTAGGRRASEGRGVLERAFWALSGFLDWK</sequence>
<dbReference type="VEuPathDB" id="FungiDB:CXQ85_004529"/>
<name>A0A2V1AVV8_9ASCO</name>
<dbReference type="Proteomes" id="UP000244309">
    <property type="component" value="Unassembled WGS sequence"/>
</dbReference>
<gene>
    <name evidence="1" type="ORF">CXQ85_004529</name>
</gene>
<reference evidence="1 2" key="1">
    <citation type="submission" date="2017-12" db="EMBL/GenBank/DDBJ databases">
        <title>Genome Sequence of a Multidrug-Resistant Candida haemulonii Isolate from a Patient with Chronic Leg Ulcers in Israel.</title>
        <authorList>
            <person name="Chow N.A."/>
            <person name="Gade L."/>
            <person name="Batra D."/>
            <person name="Rowe L.A."/>
            <person name="Ben-Ami R."/>
            <person name="Loparev V.N."/>
            <person name="Litvintseva A.P."/>
        </authorList>
    </citation>
    <scope>NUCLEOTIDE SEQUENCE [LARGE SCALE GENOMIC DNA]</scope>
    <source>
        <strain evidence="1 2">B11899</strain>
    </source>
</reference>
<protein>
    <submittedName>
        <fullName evidence="1">Uncharacterized protein</fullName>
    </submittedName>
</protein>
<evidence type="ECO:0000313" key="1">
    <source>
        <dbReference type="EMBL" id="PVH21011.1"/>
    </source>
</evidence>
<comment type="caution">
    <text evidence="1">The sequence shown here is derived from an EMBL/GenBank/DDBJ whole genome shotgun (WGS) entry which is preliminary data.</text>
</comment>
<dbReference type="AlphaFoldDB" id="A0A2V1AVV8"/>
<proteinExistence type="predicted"/>